<evidence type="ECO:0000313" key="1">
    <source>
        <dbReference type="EMBL" id="KAG7088333.1"/>
    </source>
</evidence>
<evidence type="ECO:0000313" key="2">
    <source>
        <dbReference type="Proteomes" id="UP001049176"/>
    </source>
</evidence>
<dbReference type="GeneID" id="66081415"/>
<gene>
    <name evidence="1" type="ORF">E1B28_012340</name>
</gene>
<organism evidence="1 2">
    <name type="scientific">Marasmius oreades</name>
    <name type="common">fairy-ring Marasmius</name>
    <dbReference type="NCBI Taxonomy" id="181124"/>
    <lineage>
        <taxon>Eukaryota</taxon>
        <taxon>Fungi</taxon>
        <taxon>Dikarya</taxon>
        <taxon>Basidiomycota</taxon>
        <taxon>Agaricomycotina</taxon>
        <taxon>Agaricomycetes</taxon>
        <taxon>Agaricomycetidae</taxon>
        <taxon>Agaricales</taxon>
        <taxon>Marasmiineae</taxon>
        <taxon>Marasmiaceae</taxon>
        <taxon>Marasmius</taxon>
    </lineage>
</organism>
<sequence>MASTPLMDPSVDVEKNDPFIYRTAIPGKGNAFFDAARYNGHEALYLLKQSYKHTTTPSLLATHRCLANAAIPLHLGQAPSKITPTNGNEIVPESSFCFEYQPFRTTLPQVSTTVWFFAQQPSMGNPHGQSQDGLV</sequence>
<proteinExistence type="predicted"/>
<dbReference type="Proteomes" id="UP001049176">
    <property type="component" value="Chromosome 8"/>
</dbReference>
<reference evidence="1" key="1">
    <citation type="journal article" date="2021" name="Genome Biol. Evol.">
        <title>The assembled and annotated genome of the fairy-ring fungus Marasmius oreades.</title>
        <authorList>
            <person name="Hiltunen M."/>
            <person name="Ament-Velasquez S.L."/>
            <person name="Johannesson H."/>
        </authorList>
    </citation>
    <scope>NUCLEOTIDE SEQUENCE</scope>
    <source>
        <strain evidence="1">03SP1</strain>
    </source>
</reference>
<dbReference type="EMBL" id="CM032188">
    <property type="protein sequence ID" value="KAG7088333.1"/>
    <property type="molecule type" value="Genomic_DNA"/>
</dbReference>
<dbReference type="KEGG" id="more:E1B28_012340"/>
<dbReference type="AlphaFoldDB" id="A0A9P7RSL9"/>
<protein>
    <submittedName>
        <fullName evidence="1">Uncharacterized protein</fullName>
    </submittedName>
</protein>
<name>A0A9P7RSL9_9AGAR</name>
<keyword evidence="2" id="KW-1185">Reference proteome</keyword>
<comment type="caution">
    <text evidence="1">The sequence shown here is derived from an EMBL/GenBank/DDBJ whole genome shotgun (WGS) entry which is preliminary data.</text>
</comment>
<dbReference type="RefSeq" id="XP_043004804.1">
    <property type="nucleotide sequence ID" value="XM_043157437.1"/>
</dbReference>
<accession>A0A9P7RSL9</accession>